<organism evidence="2 3">
    <name type="scientific">Panicum miliaceum</name>
    <name type="common">Proso millet</name>
    <name type="synonym">Broomcorn millet</name>
    <dbReference type="NCBI Taxonomy" id="4540"/>
    <lineage>
        <taxon>Eukaryota</taxon>
        <taxon>Viridiplantae</taxon>
        <taxon>Streptophyta</taxon>
        <taxon>Embryophyta</taxon>
        <taxon>Tracheophyta</taxon>
        <taxon>Spermatophyta</taxon>
        <taxon>Magnoliopsida</taxon>
        <taxon>Liliopsida</taxon>
        <taxon>Poales</taxon>
        <taxon>Poaceae</taxon>
        <taxon>PACMAD clade</taxon>
        <taxon>Panicoideae</taxon>
        <taxon>Panicodae</taxon>
        <taxon>Paniceae</taxon>
        <taxon>Panicinae</taxon>
        <taxon>Panicum</taxon>
        <taxon>Panicum sect. Panicum</taxon>
    </lineage>
</organism>
<accession>A0A3L6Q933</accession>
<dbReference type="SUPFAM" id="SSF51735">
    <property type="entry name" value="NAD(P)-binding Rossmann-fold domains"/>
    <property type="match status" value="1"/>
</dbReference>
<keyword evidence="3" id="KW-1185">Reference proteome</keyword>
<gene>
    <name evidence="2" type="ORF">C2845_PM15G12000</name>
</gene>
<protein>
    <recommendedName>
        <fullName evidence="4">Cinnamoyl-CoA reductase 1-like</fullName>
    </recommendedName>
</protein>
<evidence type="ECO:0008006" key="4">
    <source>
        <dbReference type="Google" id="ProtNLM"/>
    </source>
</evidence>
<dbReference type="AlphaFoldDB" id="A0A3L6Q933"/>
<sequence length="55" mass="5737">MVRVDLLDRAGLRAAFSCCDGVIHLAAPIVGDPVADKRSPPPSENLPVPTSVAKL</sequence>
<evidence type="ECO:0000256" key="1">
    <source>
        <dbReference type="SAM" id="MobiDB-lite"/>
    </source>
</evidence>
<evidence type="ECO:0000313" key="3">
    <source>
        <dbReference type="Proteomes" id="UP000275267"/>
    </source>
</evidence>
<dbReference type="OrthoDB" id="2735536at2759"/>
<reference evidence="3" key="1">
    <citation type="journal article" date="2019" name="Nat. Commun.">
        <title>The genome of broomcorn millet.</title>
        <authorList>
            <person name="Zou C."/>
            <person name="Miki D."/>
            <person name="Li D."/>
            <person name="Tang Q."/>
            <person name="Xiao L."/>
            <person name="Rajput S."/>
            <person name="Deng P."/>
            <person name="Jia W."/>
            <person name="Huang R."/>
            <person name="Zhang M."/>
            <person name="Sun Y."/>
            <person name="Hu J."/>
            <person name="Fu X."/>
            <person name="Schnable P.S."/>
            <person name="Li F."/>
            <person name="Zhang H."/>
            <person name="Feng B."/>
            <person name="Zhu X."/>
            <person name="Liu R."/>
            <person name="Schnable J.C."/>
            <person name="Zhu J.-K."/>
            <person name="Zhang H."/>
        </authorList>
    </citation>
    <scope>NUCLEOTIDE SEQUENCE [LARGE SCALE GENOMIC DNA]</scope>
</reference>
<dbReference type="InterPro" id="IPR036291">
    <property type="entry name" value="NAD(P)-bd_dom_sf"/>
</dbReference>
<dbReference type="Gene3D" id="3.40.50.720">
    <property type="entry name" value="NAD(P)-binding Rossmann-like Domain"/>
    <property type="match status" value="1"/>
</dbReference>
<comment type="caution">
    <text evidence="2">The sequence shown here is derived from an EMBL/GenBank/DDBJ whole genome shotgun (WGS) entry which is preliminary data.</text>
</comment>
<name>A0A3L6Q933_PANMI</name>
<proteinExistence type="predicted"/>
<dbReference type="Proteomes" id="UP000275267">
    <property type="component" value="Unassembled WGS sequence"/>
</dbReference>
<dbReference type="EMBL" id="PQIB02000013">
    <property type="protein sequence ID" value="RLM74126.1"/>
    <property type="molecule type" value="Genomic_DNA"/>
</dbReference>
<feature type="region of interest" description="Disordered" evidence="1">
    <location>
        <begin position="32"/>
        <end position="55"/>
    </location>
</feature>
<evidence type="ECO:0000313" key="2">
    <source>
        <dbReference type="EMBL" id="RLM74126.1"/>
    </source>
</evidence>